<accession>A0A9J6ZT05</accession>
<keyword evidence="2" id="KW-1185">Reference proteome</keyword>
<proteinExistence type="predicted"/>
<reference evidence="1" key="2">
    <citation type="submission" date="2022-06" db="EMBL/GenBank/DDBJ databases">
        <title>Xiashengella guii gen. nov. sp. nov., a bacterium isolated form anaerobic digestion tank.</title>
        <authorList>
            <person name="Huang H."/>
        </authorList>
    </citation>
    <scope>NUCLEOTIDE SEQUENCE</scope>
    <source>
        <strain evidence="1">Ai-910</strain>
    </source>
</reference>
<protein>
    <recommendedName>
        <fullName evidence="3">Thioredoxin domain-containing protein</fullName>
    </recommendedName>
</protein>
<evidence type="ECO:0008006" key="3">
    <source>
        <dbReference type="Google" id="ProtNLM"/>
    </source>
</evidence>
<dbReference type="AlphaFoldDB" id="A0A9J6ZT05"/>
<evidence type="ECO:0000313" key="2">
    <source>
        <dbReference type="Proteomes" id="UP001056426"/>
    </source>
</evidence>
<dbReference type="RefSeq" id="WP_250724525.1">
    <property type="nucleotide sequence ID" value="NZ_CP098400.1"/>
</dbReference>
<sequence length="182" mass="21315">MKKVLLSLILIAFFQNACKSPSPEVRDLKKALNKVLVIDSLELAHQGNRVISIDEIRQHYDYFSVVFLKIGCKPCYPKYIEWHRQLDSISLPNHYTVLFVIQGNKYEEFMSEVFNYEYVDSRYYTVMDPEGKFLESNKDIPRWIIDASVLIDSENKIKMVGAPWINEDMTKLFYEIVSKGKS</sequence>
<dbReference type="EMBL" id="CP098400">
    <property type="protein sequence ID" value="URW80376.1"/>
    <property type="molecule type" value="Genomic_DNA"/>
</dbReference>
<reference evidence="1" key="1">
    <citation type="submission" date="2022-05" db="EMBL/GenBank/DDBJ databases">
        <authorList>
            <person name="Sun X."/>
        </authorList>
    </citation>
    <scope>NUCLEOTIDE SEQUENCE</scope>
    <source>
        <strain evidence="1">Ai-910</strain>
    </source>
</reference>
<name>A0A9J6ZT05_9BACT</name>
<gene>
    <name evidence="1" type="ORF">M9189_03280</name>
</gene>
<dbReference type="Proteomes" id="UP001056426">
    <property type="component" value="Chromosome"/>
</dbReference>
<organism evidence="1 2">
    <name type="scientific">Xiashengella succiniciproducens</name>
    <dbReference type="NCBI Taxonomy" id="2949635"/>
    <lineage>
        <taxon>Bacteria</taxon>
        <taxon>Pseudomonadati</taxon>
        <taxon>Bacteroidota</taxon>
        <taxon>Bacteroidia</taxon>
        <taxon>Marinilabiliales</taxon>
        <taxon>Marinilabiliaceae</taxon>
        <taxon>Xiashengella</taxon>
    </lineage>
</organism>
<evidence type="ECO:0000313" key="1">
    <source>
        <dbReference type="EMBL" id="URW80376.1"/>
    </source>
</evidence>
<dbReference type="KEGG" id="alkq:M9189_03280"/>